<dbReference type="FunFam" id="3.40.605.10:FF:000026">
    <property type="entry name" value="Aldehyde dehydrogenase, putative"/>
    <property type="match status" value="1"/>
</dbReference>
<evidence type="ECO:0000256" key="3">
    <source>
        <dbReference type="PROSITE-ProRule" id="PRU10007"/>
    </source>
</evidence>
<dbReference type="Gene3D" id="3.40.309.10">
    <property type="entry name" value="Aldehyde Dehydrogenase, Chain A, domain 2"/>
    <property type="match status" value="1"/>
</dbReference>
<evidence type="ECO:0000256" key="4">
    <source>
        <dbReference type="RuleBase" id="RU003345"/>
    </source>
</evidence>
<dbReference type="PANTHER" id="PTHR11699">
    <property type="entry name" value="ALDEHYDE DEHYDROGENASE-RELATED"/>
    <property type="match status" value="1"/>
</dbReference>
<dbReference type="PROSITE" id="PS00070">
    <property type="entry name" value="ALDEHYDE_DEHYDR_CYS"/>
    <property type="match status" value="1"/>
</dbReference>
<dbReference type="Gene3D" id="3.40.605.10">
    <property type="entry name" value="Aldehyde Dehydrogenase, Chain A, domain 1"/>
    <property type="match status" value="1"/>
</dbReference>
<dbReference type="FunFam" id="3.40.605.10:FF:000007">
    <property type="entry name" value="NAD/NADP-dependent betaine aldehyde dehydrogenase"/>
    <property type="match status" value="1"/>
</dbReference>
<dbReference type="InterPro" id="IPR029510">
    <property type="entry name" value="Ald_DH_CS_GLU"/>
</dbReference>
<dbReference type="FunFam" id="3.40.309.10:FF:000009">
    <property type="entry name" value="Aldehyde dehydrogenase A"/>
    <property type="match status" value="1"/>
</dbReference>
<evidence type="ECO:0000313" key="7">
    <source>
        <dbReference type="Proteomes" id="UP000318297"/>
    </source>
</evidence>
<dbReference type="InterPro" id="IPR015590">
    <property type="entry name" value="Aldehyde_DH_dom"/>
</dbReference>
<feature type="domain" description="Aldehyde dehydrogenase" evidence="5">
    <location>
        <begin position="15"/>
        <end position="470"/>
    </location>
</feature>
<evidence type="ECO:0000259" key="5">
    <source>
        <dbReference type="Pfam" id="PF00171"/>
    </source>
</evidence>
<dbReference type="SUPFAM" id="SSF53720">
    <property type="entry name" value="ALDH-like"/>
    <property type="match status" value="1"/>
</dbReference>
<dbReference type="InterPro" id="IPR016163">
    <property type="entry name" value="Ald_DH_C"/>
</dbReference>
<dbReference type="NCBIfam" id="NF010000">
    <property type="entry name" value="PRK13473.1"/>
    <property type="match status" value="1"/>
</dbReference>
<sequence length="490" mass="51890">MPYQYINGRLRNGSADETLELIDPSTGIQLDTVDVASADDVESALEAARSAYNSWSRVTPGERAGVLNKLAALLERDAEDLAQLESREAGKPIRLAREFDVPGTIDNTSFFAGTARNLEGKATGEYAAGTTSSIRREAVGVVGSIAPWNYPLQMAAWKVLPAIAAGNAIVLKPSELTPSTTLRFAQLATEAGLPDGIFNVVTGPGATTGATLIAHPQVDMVSFTGSTMVGQQIIAATAATSKRTHMELGGKAPFVVFDDADLEAAAHGAVAGSLINTGQDCTAATRAYVQRPLYDAFVAAVGELYDRVVLGPTDDPATDLGPLISHQHRDRVAAMVDAARAAGSTVVTGGFAPEGPGAYYRPTLITGAAQDSDIVQNEVFGPVLVVLTFDTDDEGLALANDSRFGLAASAWTTNVHRALRATRDIRAGAVWINDHIPIVSDMPHGGYKQSGYGKDMSQYALDEYTNVKHVMFDTTGDAHKDWHRTIFAMP</sequence>
<keyword evidence="7" id="KW-1185">Reference proteome</keyword>
<protein>
    <submittedName>
        <fullName evidence="6">Betaine-aldehyde dehydrogenase</fullName>
    </submittedName>
</protein>
<evidence type="ECO:0000256" key="1">
    <source>
        <dbReference type="ARBA" id="ARBA00009986"/>
    </source>
</evidence>
<comment type="caution">
    <text evidence="6">The sequence shown here is derived from an EMBL/GenBank/DDBJ whole genome shotgun (WGS) entry which is preliminary data.</text>
</comment>
<keyword evidence="2 4" id="KW-0560">Oxidoreductase</keyword>
<name>A0A561E4D1_9MICO</name>
<dbReference type="RefSeq" id="WP_145229459.1">
    <property type="nucleotide sequence ID" value="NZ_VIVQ01000002.1"/>
</dbReference>
<dbReference type="InterPro" id="IPR016161">
    <property type="entry name" value="Ald_DH/histidinol_DH"/>
</dbReference>
<dbReference type="InterPro" id="IPR016160">
    <property type="entry name" value="Ald_DH_CS_CYS"/>
</dbReference>
<dbReference type="Pfam" id="PF00171">
    <property type="entry name" value="Aldedh"/>
    <property type="match status" value="1"/>
</dbReference>
<proteinExistence type="inferred from homology"/>
<accession>A0A561E4D1</accession>
<dbReference type="AlphaFoldDB" id="A0A561E4D1"/>
<dbReference type="Proteomes" id="UP000318297">
    <property type="component" value="Unassembled WGS sequence"/>
</dbReference>
<evidence type="ECO:0000256" key="2">
    <source>
        <dbReference type="ARBA" id="ARBA00023002"/>
    </source>
</evidence>
<reference evidence="6 7" key="1">
    <citation type="submission" date="2019-06" db="EMBL/GenBank/DDBJ databases">
        <title>Sequencing the genomes of 1000 actinobacteria strains.</title>
        <authorList>
            <person name="Klenk H.-P."/>
        </authorList>
    </citation>
    <scope>NUCLEOTIDE SEQUENCE [LARGE SCALE GENOMIC DNA]</scope>
    <source>
        <strain evidence="6 7">DSM 19560</strain>
    </source>
</reference>
<comment type="similarity">
    <text evidence="1 4">Belongs to the aldehyde dehydrogenase family.</text>
</comment>
<organism evidence="6 7">
    <name type="scientific">Rudaeicoccus suwonensis</name>
    <dbReference type="NCBI Taxonomy" id="657409"/>
    <lineage>
        <taxon>Bacteria</taxon>
        <taxon>Bacillati</taxon>
        <taxon>Actinomycetota</taxon>
        <taxon>Actinomycetes</taxon>
        <taxon>Micrococcales</taxon>
        <taxon>Dermacoccaceae</taxon>
        <taxon>Rudaeicoccus</taxon>
    </lineage>
</organism>
<evidence type="ECO:0000313" key="6">
    <source>
        <dbReference type="EMBL" id="TWE10476.1"/>
    </source>
</evidence>
<dbReference type="PROSITE" id="PS00687">
    <property type="entry name" value="ALDEHYDE_DEHYDR_GLU"/>
    <property type="match status" value="1"/>
</dbReference>
<feature type="active site" evidence="3">
    <location>
        <position position="247"/>
    </location>
</feature>
<dbReference type="EMBL" id="VIVQ01000002">
    <property type="protein sequence ID" value="TWE10476.1"/>
    <property type="molecule type" value="Genomic_DNA"/>
</dbReference>
<dbReference type="InterPro" id="IPR016162">
    <property type="entry name" value="Ald_DH_N"/>
</dbReference>
<dbReference type="GO" id="GO:0016620">
    <property type="term" value="F:oxidoreductase activity, acting on the aldehyde or oxo group of donors, NAD or NADP as acceptor"/>
    <property type="evidence" value="ECO:0007669"/>
    <property type="project" value="InterPro"/>
</dbReference>
<dbReference type="OrthoDB" id="6882680at2"/>
<gene>
    <name evidence="6" type="ORF">BKA23_2838</name>
</gene>